<name>A0A8J3SNK6_9ACTN</name>
<keyword evidence="4" id="KW-0238">DNA-binding</keyword>
<sequence length="127" mass="13987">MANVLVVEDDSDIQFMISFLLKKAGHEVRTADDGHMALEKWAEGRPDLVILDWMMPGLTGPEVCARIRGMPGGQDVAVLMLTAKSEKDDVTEAFAAGVDDYMTKPFSPRELPDRVEALLARVAQSRL</sequence>
<evidence type="ECO:0000256" key="5">
    <source>
        <dbReference type="ARBA" id="ARBA00023163"/>
    </source>
</evidence>
<dbReference type="AlphaFoldDB" id="A0A8J3SNK6"/>
<reference evidence="8 9" key="1">
    <citation type="submission" date="2021-01" db="EMBL/GenBank/DDBJ databases">
        <title>Whole genome shotgun sequence of Planobispora siamensis NBRC 107568.</title>
        <authorList>
            <person name="Komaki H."/>
            <person name="Tamura T."/>
        </authorList>
    </citation>
    <scope>NUCLEOTIDE SEQUENCE [LARGE SCALE GENOMIC DNA]</scope>
    <source>
        <strain evidence="8 9">NBRC 107568</strain>
    </source>
</reference>
<evidence type="ECO:0000259" key="7">
    <source>
        <dbReference type="PROSITE" id="PS50110"/>
    </source>
</evidence>
<dbReference type="PANTHER" id="PTHR44591:SF3">
    <property type="entry name" value="RESPONSE REGULATORY DOMAIN-CONTAINING PROTEIN"/>
    <property type="match status" value="1"/>
</dbReference>
<dbReference type="PANTHER" id="PTHR44591">
    <property type="entry name" value="STRESS RESPONSE REGULATOR PROTEIN 1"/>
    <property type="match status" value="1"/>
</dbReference>
<dbReference type="FunFam" id="3.40.50.2300:FF:000001">
    <property type="entry name" value="DNA-binding response regulator PhoB"/>
    <property type="match status" value="1"/>
</dbReference>
<keyword evidence="3" id="KW-0805">Transcription regulation</keyword>
<comment type="caution">
    <text evidence="8">The sequence shown here is derived from an EMBL/GenBank/DDBJ whole genome shotgun (WGS) entry which is preliminary data.</text>
</comment>
<feature type="domain" description="Response regulatory" evidence="7">
    <location>
        <begin position="3"/>
        <end position="119"/>
    </location>
</feature>
<evidence type="ECO:0000256" key="6">
    <source>
        <dbReference type="PROSITE-ProRule" id="PRU00169"/>
    </source>
</evidence>
<keyword evidence="5" id="KW-0804">Transcription</keyword>
<dbReference type="GO" id="GO:0003677">
    <property type="term" value="F:DNA binding"/>
    <property type="evidence" value="ECO:0007669"/>
    <property type="project" value="UniProtKB-KW"/>
</dbReference>
<dbReference type="Pfam" id="PF00072">
    <property type="entry name" value="Response_reg"/>
    <property type="match status" value="1"/>
</dbReference>
<dbReference type="SUPFAM" id="SSF52172">
    <property type="entry name" value="CheY-like"/>
    <property type="match status" value="1"/>
</dbReference>
<accession>A0A8J3SNK6</accession>
<keyword evidence="2" id="KW-0902">Two-component regulatory system</keyword>
<evidence type="ECO:0000313" key="9">
    <source>
        <dbReference type="Proteomes" id="UP000619788"/>
    </source>
</evidence>
<dbReference type="InterPro" id="IPR050595">
    <property type="entry name" value="Bact_response_regulator"/>
</dbReference>
<proteinExistence type="predicted"/>
<dbReference type="InterPro" id="IPR001789">
    <property type="entry name" value="Sig_transdc_resp-reg_receiver"/>
</dbReference>
<organism evidence="8 9">
    <name type="scientific">Planobispora siamensis</name>
    <dbReference type="NCBI Taxonomy" id="936338"/>
    <lineage>
        <taxon>Bacteria</taxon>
        <taxon>Bacillati</taxon>
        <taxon>Actinomycetota</taxon>
        <taxon>Actinomycetes</taxon>
        <taxon>Streptosporangiales</taxon>
        <taxon>Streptosporangiaceae</taxon>
        <taxon>Planobispora</taxon>
    </lineage>
</organism>
<dbReference type="Gene3D" id="3.40.50.2300">
    <property type="match status" value="1"/>
</dbReference>
<evidence type="ECO:0000256" key="2">
    <source>
        <dbReference type="ARBA" id="ARBA00023012"/>
    </source>
</evidence>
<evidence type="ECO:0000313" key="8">
    <source>
        <dbReference type="EMBL" id="GIH96525.1"/>
    </source>
</evidence>
<evidence type="ECO:0000256" key="3">
    <source>
        <dbReference type="ARBA" id="ARBA00023015"/>
    </source>
</evidence>
<dbReference type="PROSITE" id="PS50110">
    <property type="entry name" value="RESPONSE_REGULATORY"/>
    <property type="match status" value="1"/>
</dbReference>
<evidence type="ECO:0000256" key="4">
    <source>
        <dbReference type="ARBA" id="ARBA00023125"/>
    </source>
</evidence>
<gene>
    <name evidence="8" type="ORF">Psi01_71550</name>
</gene>
<dbReference type="InterPro" id="IPR011006">
    <property type="entry name" value="CheY-like_superfamily"/>
</dbReference>
<feature type="modified residue" description="4-aspartylphosphate" evidence="6">
    <location>
        <position position="52"/>
    </location>
</feature>
<dbReference type="EMBL" id="BOOJ01000066">
    <property type="protein sequence ID" value="GIH96525.1"/>
    <property type="molecule type" value="Genomic_DNA"/>
</dbReference>
<dbReference type="GO" id="GO:0000160">
    <property type="term" value="P:phosphorelay signal transduction system"/>
    <property type="evidence" value="ECO:0007669"/>
    <property type="project" value="UniProtKB-KW"/>
</dbReference>
<protein>
    <recommendedName>
        <fullName evidence="7">Response regulatory domain-containing protein</fullName>
    </recommendedName>
</protein>
<evidence type="ECO:0000256" key="1">
    <source>
        <dbReference type="ARBA" id="ARBA00022553"/>
    </source>
</evidence>
<keyword evidence="1 6" id="KW-0597">Phosphoprotein</keyword>
<dbReference type="SMART" id="SM00448">
    <property type="entry name" value="REC"/>
    <property type="match status" value="1"/>
</dbReference>
<dbReference type="RefSeq" id="WP_204068566.1">
    <property type="nucleotide sequence ID" value="NZ_BOOJ01000066.1"/>
</dbReference>
<dbReference type="Proteomes" id="UP000619788">
    <property type="component" value="Unassembled WGS sequence"/>
</dbReference>
<keyword evidence="9" id="KW-1185">Reference proteome</keyword>